<keyword evidence="2" id="KW-1185">Reference proteome</keyword>
<evidence type="ECO:0000313" key="1">
    <source>
        <dbReference type="EMBL" id="CCM62544.1"/>
    </source>
</evidence>
<dbReference type="InterPro" id="IPR003448">
    <property type="entry name" value="Mopterin_biosynth_MoaE"/>
</dbReference>
<evidence type="ECO:0000313" key="2">
    <source>
        <dbReference type="Proteomes" id="UP000018291"/>
    </source>
</evidence>
<dbReference type="GO" id="GO:0006777">
    <property type="term" value="P:Mo-molybdopterin cofactor biosynthetic process"/>
    <property type="evidence" value="ECO:0007669"/>
    <property type="project" value="InterPro"/>
</dbReference>
<dbReference type="Pfam" id="PF02391">
    <property type="entry name" value="MoaE"/>
    <property type="match status" value="1"/>
</dbReference>
<dbReference type="AlphaFoldDB" id="R4YWG6"/>
<dbReference type="eggNOG" id="COG0314">
    <property type="taxonomic scope" value="Bacteria"/>
</dbReference>
<comment type="caution">
    <text evidence="1">The sequence shown here is derived from an EMBL/GenBank/DDBJ whole genome shotgun (WGS) entry which is preliminary data.</text>
</comment>
<dbReference type="SUPFAM" id="SSF54690">
    <property type="entry name" value="Molybdopterin synthase subunit MoaE"/>
    <property type="match status" value="1"/>
</dbReference>
<dbReference type="InterPro" id="IPR036563">
    <property type="entry name" value="MoaE_sf"/>
</dbReference>
<dbReference type="STRING" id="1229780.BN381_130102"/>
<dbReference type="Gene3D" id="3.90.1170.40">
    <property type="entry name" value="Molybdopterin biosynthesis MoaE subunit"/>
    <property type="match status" value="1"/>
</dbReference>
<dbReference type="EMBL" id="CANL01000005">
    <property type="protein sequence ID" value="CCM62544.1"/>
    <property type="molecule type" value="Genomic_DNA"/>
</dbReference>
<proteinExistence type="predicted"/>
<dbReference type="Proteomes" id="UP000018291">
    <property type="component" value="Unassembled WGS sequence"/>
</dbReference>
<dbReference type="PANTHER" id="PTHR23404">
    <property type="entry name" value="MOLYBDOPTERIN SYNTHASE RELATED"/>
    <property type="match status" value="1"/>
</dbReference>
<dbReference type="HOGENOM" id="CLU_089568_1_1_11"/>
<gene>
    <name evidence="1" type="primary">moaE</name>
    <name evidence="1" type="ORF">BN381_130102</name>
</gene>
<sequence>MLGPLIDSLIRVIRSDDTWLELSGAPLPVEDVRRWAIRPDCGAVVVFCGTTRDHAGDRVGVTELHYEAYEAHVVPRLEALVAEARIAWPAIRAVAALHRTGKVALGEEAVVVAVSSAHRSEAFAAAAHLIDRLKATVPLWKEEVAPDGREWSPTASVIEEPT</sequence>
<reference evidence="1 2" key="1">
    <citation type="journal article" date="2013" name="ISME J.">
        <title>Metabolic model for the filamentous 'Candidatus Microthrix parvicella' based on genomic and metagenomic analyses.</title>
        <authorList>
            <person name="Jon McIlroy S."/>
            <person name="Kristiansen R."/>
            <person name="Albertsen M."/>
            <person name="Michael Karst S."/>
            <person name="Rossetti S."/>
            <person name="Lund Nielsen J."/>
            <person name="Tandoi V."/>
            <person name="James Seviour R."/>
            <person name="Nielsen P.H."/>
        </authorList>
    </citation>
    <scope>NUCLEOTIDE SEQUENCE [LARGE SCALE GENOMIC DNA]</scope>
    <source>
        <strain evidence="1 2">RN1</strain>
    </source>
</reference>
<accession>R4YWG6</accession>
<dbReference type="CDD" id="cd00756">
    <property type="entry name" value="MoaE"/>
    <property type="match status" value="1"/>
</dbReference>
<organism evidence="1 2">
    <name type="scientific">Candidatus Neomicrothrix parvicella RN1</name>
    <dbReference type="NCBI Taxonomy" id="1229780"/>
    <lineage>
        <taxon>Bacteria</taxon>
        <taxon>Bacillati</taxon>
        <taxon>Actinomycetota</taxon>
        <taxon>Acidimicrobiia</taxon>
        <taxon>Acidimicrobiales</taxon>
        <taxon>Microthrixaceae</taxon>
        <taxon>Candidatus Neomicrothrix</taxon>
    </lineage>
</organism>
<name>R4YWG6_9ACTN</name>
<protein>
    <submittedName>
        <fullName evidence="1">Molybdopterin synthase, large subunit</fullName>
    </submittedName>
</protein>